<protein>
    <recommendedName>
        <fullName evidence="3">B box-type domain-containing protein</fullName>
    </recommendedName>
</protein>
<dbReference type="GO" id="GO:0008270">
    <property type="term" value="F:zinc ion binding"/>
    <property type="evidence" value="ECO:0007669"/>
    <property type="project" value="UniProtKB-KW"/>
</dbReference>
<dbReference type="RefSeq" id="XP_020429970.1">
    <property type="nucleotide sequence ID" value="XM_020580137.1"/>
</dbReference>
<dbReference type="CDD" id="cd19756">
    <property type="entry name" value="Bbox2"/>
    <property type="match status" value="1"/>
</dbReference>
<gene>
    <name evidence="4" type="ORF">PPL_09340</name>
</gene>
<evidence type="ECO:0000313" key="4">
    <source>
        <dbReference type="EMBL" id="EFA77842.1"/>
    </source>
</evidence>
<comment type="caution">
    <text evidence="4">The sequence shown here is derived from an EMBL/GenBank/DDBJ whole genome shotgun (WGS) entry which is preliminary data.</text>
</comment>
<dbReference type="GeneID" id="31364815"/>
<keyword evidence="5" id="KW-1185">Reference proteome</keyword>
<name>D3BLA8_HETP5</name>
<keyword evidence="1" id="KW-0862">Zinc</keyword>
<dbReference type="InterPro" id="IPR015915">
    <property type="entry name" value="Kelch-typ_b-propeller"/>
</dbReference>
<sequence length="450" mass="51874">MSAKAEKCQSHPQKKVKFLCEECNILVCGDCITLPGHRGHAFVKPPNLPSQQVEKLNVPFEFNFDKAHKLAKKIKSHDEVTKNINKLFKTYHEQLIVEEHRLAKPVLESRQQLVTILEKYIAQLGGNDTLNTFERFNINTRKWDCLDSIPTKGGSSLACYYDNGRYIYLIGGIQNNITMDRIDKFDILTGKCIPLSTSDSSSAEKSLKQGRSSSNKNLKRNKHSKSSTTSILHKRKSQRKIKATKKNISRNIFDVLDNLQQFTPLYHEVITVQAMRQVYNTNIEEWQSQPKGDYQFSQGHFDMAKNNEYKTENRFIISMVASKIDDLARYSRRENRYIEPFNPDPYMNQFDVDDLEFSIHLVINWYEANLLEKESLVALLNDARSVSSLDFFYDSFNVGSKVVAQNRNRSEVMVVLLQQLDSLESDPTLSCFAKDLYDLIILSLSLIQKQ</sequence>
<feature type="compositionally biased region" description="Basic residues" evidence="2">
    <location>
        <begin position="232"/>
        <end position="243"/>
    </location>
</feature>
<evidence type="ECO:0000256" key="2">
    <source>
        <dbReference type="SAM" id="MobiDB-lite"/>
    </source>
</evidence>
<organism evidence="4 5">
    <name type="scientific">Heterostelium pallidum (strain ATCC 26659 / Pp 5 / PN500)</name>
    <name type="common">Cellular slime mold</name>
    <name type="synonym">Polysphondylium pallidum</name>
    <dbReference type="NCBI Taxonomy" id="670386"/>
    <lineage>
        <taxon>Eukaryota</taxon>
        <taxon>Amoebozoa</taxon>
        <taxon>Evosea</taxon>
        <taxon>Eumycetozoa</taxon>
        <taxon>Dictyostelia</taxon>
        <taxon>Acytosteliales</taxon>
        <taxon>Acytosteliaceae</taxon>
        <taxon>Heterostelium</taxon>
    </lineage>
</organism>
<keyword evidence="1" id="KW-0863">Zinc-finger</keyword>
<feature type="compositionally biased region" description="Polar residues" evidence="2">
    <location>
        <begin position="198"/>
        <end position="216"/>
    </location>
</feature>
<dbReference type="InParanoid" id="D3BLA8"/>
<proteinExistence type="predicted"/>
<evidence type="ECO:0000259" key="3">
    <source>
        <dbReference type="PROSITE" id="PS50119"/>
    </source>
</evidence>
<feature type="domain" description="B box-type" evidence="3">
    <location>
        <begin position="3"/>
        <end position="45"/>
    </location>
</feature>
<dbReference type="Gene3D" id="2.120.10.80">
    <property type="entry name" value="Kelch-type beta propeller"/>
    <property type="match status" value="1"/>
</dbReference>
<evidence type="ECO:0000256" key="1">
    <source>
        <dbReference type="PROSITE-ProRule" id="PRU00024"/>
    </source>
</evidence>
<evidence type="ECO:0000313" key="5">
    <source>
        <dbReference type="Proteomes" id="UP000001396"/>
    </source>
</evidence>
<dbReference type="EMBL" id="ADBJ01000039">
    <property type="protein sequence ID" value="EFA77842.1"/>
    <property type="molecule type" value="Genomic_DNA"/>
</dbReference>
<dbReference type="SUPFAM" id="SSF117281">
    <property type="entry name" value="Kelch motif"/>
    <property type="match status" value="1"/>
</dbReference>
<dbReference type="Proteomes" id="UP000001396">
    <property type="component" value="Unassembled WGS sequence"/>
</dbReference>
<dbReference type="Gene3D" id="3.30.160.60">
    <property type="entry name" value="Classic Zinc Finger"/>
    <property type="match status" value="1"/>
</dbReference>
<feature type="region of interest" description="Disordered" evidence="2">
    <location>
        <begin position="198"/>
        <end position="243"/>
    </location>
</feature>
<dbReference type="PROSITE" id="PS50119">
    <property type="entry name" value="ZF_BBOX"/>
    <property type="match status" value="1"/>
</dbReference>
<dbReference type="Pfam" id="PF00643">
    <property type="entry name" value="zf-B_box"/>
    <property type="match status" value="1"/>
</dbReference>
<accession>D3BLA8</accession>
<dbReference type="AlphaFoldDB" id="D3BLA8"/>
<dbReference type="InterPro" id="IPR000315">
    <property type="entry name" value="Znf_B-box"/>
</dbReference>
<dbReference type="SUPFAM" id="SSF57845">
    <property type="entry name" value="B-box zinc-binding domain"/>
    <property type="match status" value="1"/>
</dbReference>
<reference evidence="4 5" key="1">
    <citation type="journal article" date="2011" name="Genome Res.">
        <title>Phylogeny-wide analysis of social amoeba genomes highlights ancient origins for complex intercellular communication.</title>
        <authorList>
            <person name="Heidel A.J."/>
            <person name="Lawal H.M."/>
            <person name="Felder M."/>
            <person name="Schilde C."/>
            <person name="Helps N.R."/>
            <person name="Tunggal B."/>
            <person name="Rivero F."/>
            <person name="John U."/>
            <person name="Schleicher M."/>
            <person name="Eichinger L."/>
            <person name="Platzer M."/>
            <person name="Noegel A.A."/>
            <person name="Schaap P."/>
            <person name="Gloeckner G."/>
        </authorList>
    </citation>
    <scope>NUCLEOTIDE SEQUENCE [LARGE SCALE GENOMIC DNA]</scope>
    <source>
        <strain evidence="5">ATCC 26659 / Pp 5 / PN500</strain>
    </source>
</reference>
<dbReference type="SMART" id="SM00336">
    <property type="entry name" value="BBOX"/>
    <property type="match status" value="1"/>
</dbReference>
<keyword evidence="1" id="KW-0479">Metal-binding</keyword>